<proteinExistence type="predicted"/>
<organism evidence="2">
    <name type="scientific">uncultured Pseudonocardia sp</name>
    <dbReference type="NCBI Taxonomy" id="211455"/>
    <lineage>
        <taxon>Bacteria</taxon>
        <taxon>Bacillati</taxon>
        <taxon>Actinomycetota</taxon>
        <taxon>Actinomycetes</taxon>
        <taxon>Pseudonocardiales</taxon>
        <taxon>Pseudonocardiaceae</taxon>
        <taxon>Pseudonocardia</taxon>
        <taxon>environmental samples</taxon>
    </lineage>
</organism>
<feature type="non-terminal residue" evidence="2">
    <location>
        <position position="1"/>
    </location>
</feature>
<feature type="compositionally biased region" description="Basic and acidic residues" evidence="1">
    <location>
        <begin position="410"/>
        <end position="429"/>
    </location>
</feature>
<evidence type="ECO:0000256" key="1">
    <source>
        <dbReference type="SAM" id="MobiDB-lite"/>
    </source>
</evidence>
<dbReference type="EMBL" id="CADCUS010000006">
    <property type="protein sequence ID" value="CAA9377484.1"/>
    <property type="molecule type" value="Genomic_DNA"/>
</dbReference>
<feature type="region of interest" description="Disordered" evidence="1">
    <location>
        <begin position="484"/>
        <end position="573"/>
    </location>
</feature>
<reference evidence="2" key="1">
    <citation type="submission" date="2020-02" db="EMBL/GenBank/DDBJ databases">
        <authorList>
            <person name="Meier V. D."/>
        </authorList>
    </citation>
    <scope>NUCLEOTIDE SEQUENCE</scope>
    <source>
        <strain evidence="2">AVDCRST_MAG66</strain>
    </source>
</reference>
<feature type="region of interest" description="Disordered" evidence="1">
    <location>
        <begin position="167"/>
        <end position="188"/>
    </location>
</feature>
<feature type="compositionally biased region" description="Low complexity" evidence="1">
    <location>
        <begin position="434"/>
        <end position="445"/>
    </location>
</feature>
<dbReference type="EC" id="1.9.3.1" evidence="2"/>
<feature type="compositionally biased region" description="Basic and acidic residues" evidence="1">
    <location>
        <begin position="41"/>
        <end position="51"/>
    </location>
</feature>
<accession>A0A6J4N965</accession>
<evidence type="ECO:0000313" key="2">
    <source>
        <dbReference type="EMBL" id="CAA9377484.1"/>
    </source>
</evidence>
<feature type="region of interest" description="Disordered" evidence="1">
    <location>
        <begin position="1"/>
        <end position="58"/>
    </location>
</feature>
<feature type="compositionally biased region" description="Basic and acidic residues" evidence="1">
    <location>
        <begin position="204"/>
        <end position="215"/>
    </location>
</feature>
<feature type="non-terminal residue" evidence="2">
    <location>
        <position position="573"/>
    </location>
</feature>
<dbReference type="GO" id="GO:0016491">
    <property type="term" value="F:oxidoreductase activity"/>
    <property type="evidence" value="ECO:0007669"/>
    <property type="project" value="UniProtKB-KW"/>
</dbReference>
<feature type="compositionally biased region" description="Low complexity" evidence="1">
    <location>
        <begin position="510"/>
        <end position="547"/>
    </location>
</feature>
<name>A0A6J4N965_9PSEU</name>
<feature type="region of interest" description="Disordered" evidence="1">
    <location>
        <begin position="408"/>
        <end position="446"/>
    </location>
</feature>
<gene>
    <name evidence="2" type="ORF">AVDCRST_MAG66-84</name>
</gene>
<dbReference type="AlphaFoldDB" id="A0A6J4N965"/>
<protein>
    <submittedName>
        <fullName evidence="2">Cytochrome c oxidase polypeptide I</fullName>
        <ecNumber evidence="2">1.9.3.1</ecNumber>
    </submittedName>
</protein>
<sequence length="573" mass="62399">ARRHPAPGPEGSGAAALPAHHGPQGHRDPLPRHVVHVLPRGRGDGPADARGADGAGTAVPLGRAVQPARHDARHGDAAALRDADPVRLRQLHPAAADRRARRGVPAAQRVLLLAVPVRQPDGALQLPHPGRRRRLRLVRLRPAVRAALLPRRRCDAVVLRADRVRARHDPGRGQHGDDGRLPAGAGHDDVPDADLLLEHLRHLDPHPRRLPDPHRGAARAARRPPPGRARVRPRERRGDPVAAHVLVLRPPRGLHRGAAVLRHHHRDHPGVQPQAAVRLPADDLGDDRHHRAVGGGVGAPHVRHRRHPAGVLLVHDVPHRRADRDQVRQLDRHDVARQDHLRDADAVRGRLPGDVPVRWAHRRPARVPSAGLPPQRHLLRRRALPLRAVRHDRVLRLRRHLLLVPEDDGEVPRRDPREDPLLDDVRRVPPDVPGAPLAGPAGHAAPLRRLPAPGRLHGAELDLLGRRVPARDLHAAVPVERLPQLPVRPARHGGRPVGPRQLPGVGDDVAAPAPQLPRAAPDPLRAPGVRAALPAPRGALPGRGPRQPGHDRRARGPADQPRGRAGWGSQEPL</sequence>
<keyword evidence="2" id="KW-0560">Oxidoreductase</keyword>
<feature type="region of interest" description="Disordered" evidence="1">
    <location>
        <begin position="204"/>
        <end position="240"/>
    </location>
</feature>